<keyword evidence="2" id="KW-1185">Reference proteome</keyword>
<evidence type="ECO:0000313" key="1">
    <source>
        <dbReference type="EMBL" id="CAI9122360.1"/>
    </source>
</evidence>
<reference evidence="1" key="1">
    <citation type="submission" date="2023-03" db="EMBL/GenBank/DDBJ databases">
        <authorList>
            <person name="Cleenwerck I."/>
        </authorList>
    </citation>
    <scope>NUCLEOTIDE SEQUENCE</scope>
    <source>
        <strain evidence="1">LMG 32879</strain>
    </source>
</reference>
<proteinExistence type="predicted"/>
<dbReference type="Proteomes" id="UP001176960">
    <property type="component" value="Unassembled WGS sequence"/>
</dbReference>
<sequence>MILWLWRCLAGDVVDRAGYGENGVGFWSGGRVCDWYRRKIVCFVPQKLNIVVKTGTFGIESQKACFDIEQKQGLGVAIAEQDGPRKGLFRGAFGLLISMWIKNRAGCRLGPLFRRTRHQGQAAV</sequence>
<name>A0AA35UIW7_9PROT</name>
<accession>A0AA35UIW7</accession>
<dbReference type="AlphaFoldDB" id="A0AA35UIW7"/>
<dbReference type="EMBL" id="CATKSH010000053">
    <property type="protein sequence ID" value="CAI9122360.1"/>
    <property type="molecule type" value="Genomic_DNA"/>
</dbReference>
<protein>
    <submittedName>
        <fullName evidence="1">Uncharacterized protein</fullName>
    </submittedName>
</protein>
<organism evidence="1 2">
    <name type="scientific">Brytella acorum</name>
    <dbReference type="NCBI Taxonomy" id="2959299"/>
    <lineage>
        <taxon>Bacteria</taxon>
        <taxon>Pseudomonadati</taxon>
        <taxon>Pseudomonadota</taxon>
        <taxon>Alphaproteobacteria</taxon>
        <taxon>Acetobacterales</taxon>
        <taxon>Acetobacteraceae</taxon>
        <taxon>Brytella</taxon>
    </lineage>
</organism>
<comment type="caution">
    <text evidence="1">The sequence shown here is derived from an EMBL/GenBank/DDBJ whole genome shotgun (WGS) entry which is preliminary data.</text>
</comment>
<dbReference type="RefSeq" id="WP_289843986.1">
    <property type="nucleotide sequence ID" value="NZ_CATKSH010000053.1"/>
</dbReference>
<evidence type="ECO:0000313" key="2">
    <source>
        <dbReference type="Proteomes" id="UP001176960"/>
    </source>
</evidence>
<gene>
    <name evidence="1" type="ORF">LMG32879_003226</name>
</gene>